<reference evidence="1" key="1">
    <citation type="submission" date="2020-12" db="EMBL/GenBank/DDBJ databases">
        <title>Enhanced detection system for hospital associated transmission using whole genome sequencing surveillance.</title>
        <authorList>
            <person name="Harrison L.H."/>
            <person name="Van Tyne D."/>
            <person name="Marsh J.W."/>
            <person name="Griffith M.P."/>
            <person name="Snyder D.J."/>
            <person name="Cooper V.S."/>
            <person name="Mustapha M."/>
        </authorList>
    </citation>
    <scope>NUCLEOTIDE SEQUENCE</scope>
    <source>
        <strain evidence="1">PSB00042</strain>
    </source>
</reference>
<gene>
    <name evidence="1" type="ORF">JEU22_14210</name>
</gene>
<comment type="caution">
    <text evidence="1">The sequence shown here is derived from an EMBL/GenBank/DDBJ whole genome shotgun (WGS) entry which is preliminary data.</text>
</comment>
<sequence length="189" mass="21684">MSYFELLVEAALAASHRRVLLKIYDGERNKHVDEAGNNAYRAARALADASRETGRDARESPIFASLGSCAQFYEEKFEQGRLVECDSLTPRFIHDAIGRGNKVRWQDWTVSASRPQEVTDAYGQFGWDRIITIRNTSGFEQKLEYADQDTTRAREIYKILTRGVAFINDGLPKDPKHQYDQCDEDELVW</sequence>
<dbReference type="AlphaFoldDB" id="A0A8I1EH03"/>
<dbReference type="Proteomes" id="UP000637061">
    <property type="component" value="Unassembled WGS sequence"/>
</dbReference>
<dbReference type="RefSeq" id="WP_198747467.1">
    <property type="nucleotide sequence ID" value="NZ_JAEHTE010000015.1"/>
</dbReference>
<proteinExistence type="predicted"/>
<dbReference type="EMBL" id="JAEHTE010000015">
    <property type="protein sequence ID" value="MBI6885064.1"/>
    <property type="molecule type" value="Genomic_DNA"/>
</dbReference>
<evidence type="ECO:0000313" key="2">
    <source>
        <dbReference type="Proteomes" id="UP000637061"/>
    </source>
</evidence>
<organism evidence="1 2">
    <name type="scientific">Pseudomonas putida</name>
    <name type="common">Arthrobacter siderocapsulatus</name>
    <dbReference type="NCBI Taxonomy" id="303"/>
    <lineage>
        <taxon>Bacteria</taxon>
        <taxon>Pseudomonadati</taxon>
        <taxon>Pseudomonadota</taxon>
        <taxon>Gammaproteobacteria</taxon>
        <taxon>Pseudomonadales</taxon>
        <taxon>Pseudomonadaceae</taxon>
        <taxon>Pseudomonas</taxon>
    </lineage>
</organism>
<evidence type="ECO:0000313" key="1">
    <source>
        <dbReference type="EMBL" id="MBI6885064.1"/>
    </source>
</evidence>
<protein>
    <submittedName>
        <fullName evidence="1">Uncharacterized protein</fullName>
    </submittedName>
</protein>
<name>A0A8I1EH03_PSEPU</name>
<accession>A0A8I1EH03</accession>